<evidence type="ECO:0000313" key="1">
    <source>
        <dbReference type="EMBL" id="CAG8846089.1"/>
    </source>
</evidence>
<accession>A0ACA9SSD3</accession>
<dbReference type="Proteomes" id="UP000789920">
    <property type="component" value="Unassembled WGS sequence"/>
</dbReference>
<name>A0ACA9SSD3_9GLOM</name>
<comment type="caution">
    <text evidence="1">The sequence shown here is derived from an EMBL/GenBank/DDBJ whole genome shotgun (WGS) entry which is preliminary data.</text>
</comment>
<gene>
    <name evidence="1" type="ORF">RPERSI_LOCUS33962</name>
</gene>
<organism evidence="1 2">
    <name type="scientific">Racocetra persica</name>
    <dbReference type="NCBI Taxonomy" id="160502"/>
    <lineage>
        <taxon>Eukaryota</taxon>
        <taxon>Fungi</taxon>
        <taxon>Fungi incertae sedis</taxon>
        <taxon>Mucoromycota</taxon>
        <taxon>Glomeromycotina</taxon>
        <taxon>Glomeromycetes</taxon>
        <taxon>Diversisporales</taxon>
        <taxon>Gigasporaceae</taxon>
        <taxon>Racocetra</taxon>
    </lineage>
</organism>
<proteinExistence type="predicted"/>
<dbReference type="EMBL" id="CAJVQC010149669">
    <property type="protein sequence ID" value="CAG8846089.1"/>
    <property type="molecule type" value="Genomic_DNA"/>
</dbReference>
<sequence length="68" mass="7082">RRARFLAPSAIQLVIFPTILQVPLAIPSVARPTVVPISTLSGPANIPTINPAFIPACVAAFASHILSP</sequence>
<reference evidence="1" key="1">
    <citation type="submission" date="2021-06" db="EMBL/GenBank/DDBJ databases">
        <authorList>
            <person name="Kallberg Y."/>
            <person name="Tangrot J."/>
            <person name="Rosling A."/>
        </authorList>
    </citation>
    <scope>NUCLEOTIDE SEQUENCE</scope>
    <source>
        <strain evidence="1">MA461A</strain>
    </source>
</reference>
<feature type="non-terminal residue" evidence="1">
    <location>
        <position position="1"/>
    </location>
</feature>
<feature type="non-terminal residue" evidence="1">
    <location>
        <position position="68"/>
    </location>
</feature>
<keyword evidence="2" id="KW-1185">Reference proteome</keyword>
<evidence type="ECO:0000313" key="2">
    <source>
        <dbReference type="Proteomes" id="UP000789920"/>
    </source>
</evidence>
<protein>
    <submittedName>
        <fullName evidence="1">14052_t:CDS:1</fullName>
    </submittedName>
</protein>